<dbReference type="InterPro" id="IPR001117">
    <property type="entry name" value="Cu-oxidase_2nd"/>
</dbReference>
<dbReference type="PANTHER" id="PTHR11709:SF394">
    <property type="entry name" value="FI03373P-RELATED"/>
    <property type="match status" value="1"/>
</dbReference>
<feature type="domain" description="Plastocyanin-like" evidence="7">
    <location>
        <begin position="68"/>
        <end position="171"/>
    </location>
</feature>
<gene>
    <name evidence="8" type="ORF">H074_18438</name>
</gene>
<dbReference type="PROSITE" id="PS51318">
    <property type="entry name" value="TAT"/>
    <property type="match status" value="1"/>
</dbReference>
<dbReference type="Pfam" id="PF00394">
    <property type="entry name" value="Cu-oxidase"/>
    <property type="match status" value="1"/>
</dbReference>
<evidence type="ECO:0000313" key="8">
    <source>
        <dbReference type="EMBL" id="EME58585.1"/>
    </source>
</evidence>
<feature type="domain" description="Plastocyanin-like" evidence="6">
    <location>
        <begin position="371"/>
        <end position="480"/>
    </location>
</feature>
<dbReference type="EMBL" id="AOHO01000055">
    <property type="protein sequence ID" value="EME58585.1"/>
    <property type="molecule type" value="Genomic_DNA"/>
</dbReference>
<keyword evidence="4" id="KW-0732">Signal</keyword>
<dbReference type="PROSITE" id="PS51257">
    <property type="entry name" value="PROKAR_LIPOPROTEIN"/>
    <property type="match status" value="1"/>
</dbReference>
<dbReference type="CDD" id="cd13870">
    <property type="entry name" value="CuRO_2_CopA_like_1"/>
    <property type="match status" value="1"/>
</dbReference>
<evidence type="ECO:0000256" key="3">
    <source>
        <dbReference type="ARBA" id="ARBA00023008"/>
    </source>
</evidence>
<comment type="caution">
    <text evidence="8">The sequence shown here is derived from an EMBL/GenBank/DDBJ whole genome shotgun (WGS) entry which is preliminary data.</text>
</comment>
<dbReference type="Pfam" id="PF07731">
    <property type="entry name" value="Cu-oxidase_2"/>
    <property type="match status" value="1"/>
</dbReference>
<dbReference type="Gene3D" id="2.60.40.420">
    <property type="entry name" value="Cupredoxins - blue copper proteins"/>
    <property type="match status" value="3"/>
</dbReference>
<dbReference type="OrthoDB" id="345021at2"/>
<dbReference type="SUPFAM" id="SSF49503">
    <property type="entry name" value="Cupredoxins"/>
    <property type="match status" value="3"/>
</dbReference>
<dbReference type="RefSeq" id="WP_007031541.1">
    <property type="nucleotide sequence ID" value="NZ_AOHO01000055.1"/>
</dbReference>
<dbReference type="GO" id="GO:0005507">
    <property type="term" value="F:copper ion binding"/>
    <property type="evidence" value="ECO:0007669"/>
    <property type="project" value="InterPro"/>
</dbReference>
<evidence type="ECO:0000256" key="2">
    <source>
        <dbReference type="ARBA" id="ARBA00023002"/>
    </source>
</evidence>
<sequence length="485" mass="51912">MSVISRRAFLGATALSVLAACTATSGADGPLVLPGDRRIGQVEAGRRVTGRIRPVTLTAMAGQVDLGGPVVTTWTYDGVLPGREIRATAGDVIEARLINRLPTDTSIHWHGVALRNDMDGMPGLTQPPIARGTEFTYRFTAPAPGTYWFHPHTGTQLDRGLYAPLILDDPDEPGRYDTEWVVVLDDWIDGTGSTPDDIFAALRRSAGHRMSMHGTDDAGDRSLGGHAGDVTHPYHLINGRIPTAPVTFTAKPRQRVRIRFINAAADTAFRVALGGHRLTVTHTDGYPITPVDTDALLIGMGERYDVLATLGDGVFPVVALAEGKGAGAFALARTGAGAPPGPESRPPELAGTIAGYPDFESAASVALPAKPPDVVHRLALTGGMMRYDWGIDGRAGDLTTRERIQEGQRVRIEFANTTMMWHPMHVHGHTVQLSGHGPRKDTAIVLPGKTLAGEFDADNPGQWMIHCHNAYHAEAGMTTVLGYHT</sequence>
<evidence type="ECO:0000313" key="9">
    <source>
        <dbReference type="Proteomes" id="UP000054226"/>
    </source>
</evidence>
<evidence type="ECO:0000259" key="7">
    <source>
        <dbReference type="Pfam" id="PF07732"/>
    </source>
</evidence>
<evidence type="ECO:0000256" key="1">
    <source>
        <dbReference type="ARBA" id="ARBA00022723"/>
    </source>
</evidence>
<organism evidence="8 9">
    <name type="scientific">Amycolatopsis decaplanina DSM 44594</name>
    <dbReference type="NCBI Taxonomy" id="1284240"/>
    <lineage>
        <taxon>Bacteria</taxon>
        <taxon>Bacillati</taxon>
        <taxon>Actinomycetota</taxon>
        <taxon>Actinomycetes</taxon>
        <taxon>Pseudonocardiales</taxon>
        <taxon>Pseudonocardiaceae</taxon>
        <taxon>Amycolatopsis</taxon>
    </lineage>
</organism>
<dbReference type="InterPro" id="IPR011706">
    <property type="entry name" value="Cu-oxidase_C"/>
</dbReference>
<keyword evidence="2" id="KW-0560">Oxidoreductase</keyword>
<keyword evidence="1" id="KW-0479">Metal-binding</keyword>
<keyword evidence="9" id="KW-1185">Reference proteome</keyword>
<dbReference type="PROSITE" id="PS00080">
    <property type="entry name" value="MULTICOPPER_OXIDASE2"/>
    <property type="match status" value="1"/>
</dbReference>
<dbReference type="InterPro" id="IPR033138">
    <property type="entry name" value="Cu_oxidase_CS"/>
</dbReference>
<dbReference type="InterPro" id="IPR008972">
    <property type="entry name" value="Cupredoxin"/>
</dbReference>
<protein>
    <submittedName>
        <fullName evidence="8">Multicopper oxidase type 3</fullName>
    </submittedName>
</protein>
<dbReference type="CDD" id="cd13896">
    <property type="entry name" value="CuRO_3_CopA"/>
    <property type="match status" value="1"/>
</dbReference>
<feature type="domain" description="Plastocyanin-like" evidence="5">
    <location>
        <begin position="234"/>
        <end position="319"/>
    </location>
</feature>
<proteinExistence type="predicted"/>
<dbReference type="Proteomes" id="UP000054226">
    <property type="component" value="Unassembled WGS sequence"/>
</dbReference>
<name>M2YAH1_9PSEU</name>
<dbReference type="InterPro" id="IPR006311">
    <property type="entry name" value="TAT_signal"/>
</dbReference>
<dbReference type="InterPro" id="IPR002355">
    <property type="entry name" value="Cu_oxidase_Cu_BS"/>
</dbReference>
<accession>M2YAH1</accession>
<dbReference type="InterPro" id="IPR034279">
    <property type="entry name" value="CuRO_3_CopA"/>
</dbReference>
<evidence type="ECO:0000259" key="6">
    <source>
        <dbReference type="Pfam" id="PF07731"/>
    </source>
</evidence>
<dbReference type="Pfam" id="PF07732">
    <property type="entry name" value="Cu-oxidase_3"/>
    <property type="match status" value="1"/>
</dbReference>
<dbReference type="AlphaFoldDB" id="M2YAH1"/>
<dbReference type="GO" id="GO:0016491">
    <property type="term" value="F:oxidoreductase activity"/>
    <property type="evidence" value="ECO:0007669"/>
    <property type="project" value="UniProtKB-KW"/>
</dbReference>
<dbReference type="PATRIC" id="fig|1284240.4.peg.3746"/>
<keyword evidence="3" id="KW-0186">Copper</keyword>
<dbReference type="PANTHER" id="PTHR11709">
    <property type="entry name" value="MULTI-COPPER OXIDASE"/>
    <property type="match status" value="1"/>
</dbReference>
<evidence type="ECO:0000259" key="5">
    <source>
        <dbReference type="Pfam" id="PF00394"/>
    </source>
</evidence>
<dbReference type="InterPro" id="IPR011707">
    <property type="entry name" value="Cu-oxidase-like_N"/>
</dbReference>
<feature type="signal peptide" evidence="4">
    <location>
        <begin position="1"/>
        <end position="19"/>
    </location>
</feature>
<evidence type="ECO:0000256" key="4">
    <source>
        <dbReference type="SAM" id="SignalP"/>
    </source>
</evidence>
<dbReference type="InterPro" id="IPR045087">
    <property type="entry name" value="Cu-oxidase_fam"/>
</dbReference>
<dbReference type="CDD" id="cd13861">
    <property type="entry name" value="CuRO_1_CumA_like"/>
    <property type="match status" value="1"/>
</dbReference>
<feature type="chain" id="PRO_5039043777" evidence="4">
    <location>
        <begin position="20"/>
        <end position="485"/>
    </location>
</feature>
<dbReference type="PROSITE" id="PS00079">
    <property type="entry name" value="MULTICOPPER_OXIDASE1"/>
    <property type="match status" value="1"/>
</dbReference>
<reference evidence="8 9" key="1">
    <citation type="journal article" date="2013" name="Genome Announc.">
        <title>Draft Genome Sequence of Amycolatopsis decaplanina Strain DSM 44594T.</title>
        <authorList>
            <person name="Kaur N."/>
            <person name="Kumar S."/>
            <person name="Bala M."/>
            <person name="Raghava G.P."/>
            <person name="Mayilraj S."/>
        </authorList>
    </citation>
    <scope>NUCLEOTIDE SEQUENCE [LARGE SCALE GENOMIC DNA]</scope>
    <source>
        <strain evidence="8 9">DSM 44594</strain>
    </source>
</reference>